<proteinExistence type="predicted"/>
<protein>
    <submittedName>
        <fullName evidence="1">Uncharacterized protein</fullName>
    </submittedName>
</protein>
<name>X1ASZ1_9ZZZZ</name>
<organism evidence="1">
    <name type="scientific">marine sediment metagenome</name>
    <dbReference type="NCBI Taxonomy" id="412755"/>
    <lineage>
        <taxon>unclassified sequences</taxon>
        <taxon>metagenomes</taxon>
        <taxon>ecological metagenomes</taxon>
    </lineage>
</organism>
<reference evidence="1" key="1">
    <citation type="journal article" date="2014" name="Front. Microbiol.">
        <title>High frequency of phylogenetically diverse reductive dehalogenase-homologous genes in deep subseafloor sedimentary metagenomes.</title>
        <authorList>
            <person name="Kawai M."/>
            <person name="Futagami T."/>
            <person name="Toyoda A."/>
            <person name="Takaki Y."/>
            <person name="Nishi S."/>
            <person name="Hori S."/>
            <person name="Arai W."/>
            <person name="Tsubouchi T."/>
            <person name="Morono Y."/>
            <person name="Uchiyama I."/>
            <person name="Ito T."/>
            <person name="Fujiyama A."/>
            <person name="Inagaki F."/>
            <person name="Takami H."/>
        </authorList>
    </citation>
    <scope>NUCLEOTIDE SEQUENCE</scope>
    <source>
        <strain evidence="1">Expedition CK06-06</strain>
    </source>
</reference>
<evidence type="ECO:0000313" key="1">
    <source>
        <dbReference type="EMBL" id="GAG62961.1"/>
    </source>
</evidence>
<dbReference type="AlphaFoldDB" id="X1ASZ1"/>
<accession>X1ASZ1</accession>
<gene>
    <name evidence="1" type="ORF">S01H4_17584</name>
</gene>
<sequence length="49" mass="5765">MDLEQRLMFRIGFLHAQVSGIFNALKHILRGTEDWERSRANMAFIESEV</sequence>
<dbReference type="EMBL" id="BART01007758">
    <property type="protein sequence ID" value="GAG62961.1"/>
    <property type="molecule type" value="Genomic_DNA"/>
</dbReference>
<comment type="caution">
    <text evidence="1">The sequence shown here is derived from an EMBL/GenBank/DDBJ whole genome shotgun (WGS) entry which is preliminary data.</text>
</comment>
<feature type="non-terminal residue" evidence="1">
    <location>
        <position position="49"/>
    </location>
</feature>